<feature type="domain" description="UBA-like" evidence="3">
    <location>
        <begin position="225"/>
        <end position="270"/>
    </location>
</feature>
<evidence type="ECO:0000259" key="3">
    <source>
        <dbReference type="Pfam" id="PF22566"/>
    </source>
</evidence>
<dbReference type="PANTHER" id="PTHR31993">
    <property type="entry name" value="UBA-LIKE DOMAIN-CONTAINING PROTEIN 2"/>
    <property type="match status" value="1"/>
</dbReference>
<dbReference type="Gene3D" id="1.10.8.10">
    <property type="entry name" value="DNA helicase RuvA subunit, C-terminal domain"/>
    <property type="match status" value="1"/>
</dbReference>
<proteinExistence type="inferred from homology"/>
<feature type="region of interest" description="Disordered" evidence="2">
    <location>
        <begin position="305"/>
        <end position="396"/>
    </location>
</feature>
<dbReference type="Proteomes" id="UP000504623">
    <property type="component" value="Unplaced"/>
</dbReference>
<organism evidence="4 5">
    <name type="scientific">Chrysochloris asiatica</name>
    <name type="common">Cape golden mole</name>
    <dbReference type="NCBI Taxonomy" id="185453"/>
    <lineage>
        <taxon>Eukaryota</taxon>
        <taxon>Metazoa</taxon>
        <taxon>Chordata</taxon>
        <taxon>Craniata</taxon>
        <taxon>Vertebrata</taxon>
        <taxon>Euteleostomi</taxon>
        <taxon>Mammalia</taxon>
        <taxon>Eutheria</taxon>
        <taxon>Afrotheria</taxon>
        <taxon>Chrysochloridae</taxon>
        <taxon>Chrysochlorinae</taxon>
        <taxon>Chrysochloris</taxon>
    </lineage>
</organism>
<dbReference type="RefSeq" id="XP_006874971.1">
    <property type="nucleotide sequence ID" value="XM_006874909.1"/>
</dbReference>
<dbReference type="OrthoDB" id="6093553at2759"/>
<feature type="compositionally biased region" description="Basic and acidic residues" evidence="2">
    <location>
        <begin position="386"/>
        <end position="396"/>
    </location>
</feature>
<dbReference type="AlphaFoldDB" id="A0A9B0U0W7"/>
<feature type="compositionally biased region" description="Basic residues" evidence="2">
    <location>
        <begin position="184"/>
        <end position="193"/>
    </location>
</feature>
<accession>A0A9B0U0W7</accession>
<dbReference type="GeneID" id="102841948"/>
<protein>
    <submittedName>
        <fullName evidence="5">Uncharacterized protein LOC102841948</fullName>
    </submittedName>
</protein>
<dbReference type="SUPFAM" id="SSF46934">
    <property type="entry name" value="UBA-like"/>
    <property type="match status" value="1"/>
</dbReference>
<feature type="region of interest" description="Disordered" evidence="2">
    <location>
        <begin position="161"/>
        <end position="220"/>
    </location>
</feature>
<evidence type="ECO:0000313" key="4">
    <source>
        <dbReference type="Proteomes" id="UP000504623"/>
    </source>
</evidence>
<sequence length="396" mass="42867">MAQNRPHGLSPTTASASKPPPPARPRSRRHGILRLPSSEHLGKWSPDAAEGTGSRRRGPVPVPAAQEPHARSLDVNRKRHVQAVNTARKALPPRSQARLPPATALIPQLEISAKVHKIVRGKGDPEEPEVTDSLWAYCASGWHPGAESHSEPVSLVPPAWASSPTAPVRGSAHRRKRQTDYKFQHARRPARRRERGEARSPLANGGRVRRRSERSGTLSENMDELKHQLLINQFVLTAGCAADQAKQLLQAAHWQFETALSAFFQETNIPYSHHHHQMMCTPANTPATPPNFPDALTMFSRLKASESFHGGGGGSPMATGATSPPPHFPHSTVAGNFAAPSWPTAASPPGGLQHHQPPQPPLWTPGPPSPASDWPPLAPQQAAAEPRAHPAMEAER</sequence>
<evidence type="ECO:0000313" key="5">
    <source>
        <dbReference type="RefSeq" id="XP_006874971.1"/>
    </source>
</evidence>
<reference evidence="5" key="1">
    <citation type="submission" date="2025-08" db="UniProtKB">
        <authorList>
            <consortium name="RefSeq"/>
        </authorList>
    </citation>
    <scope>IDENTIFICATION</scope>
    <source>
        <tissue evidence="5">Spleen</tissue>
    </source>
</reference>
<feature type="compositionally biased region" description="Low complexity" evidence="2">
    <location>
        <begin position="338"/>
        <end position="356"/>
    </location>
</feature>
<dbReference type="Pfam" id="PF22566">
    <property type="entry name" value="UBA_8"/>
    <property type="match status" value="1"/>
</dbReference>
<keyword evidence="4" id="KW-1185">Reference proteome</keyword>
<feature type="region of interest" description="Disordered" evidence="2">
    <location>
        <begin position="1"/>
        <end position="78"/>
    </location>
</feature>
<comment type="similarity">
    <text evidence="1">Belongs to the UBALD family.</text>
</comment>
<dbReference type="InterPro" id="IPR039310">
    <property type="entry name" value="UBALD1/2"/>
</dbReference>
<dbReference type="CDD" id="cd14343">
    <property type="entry name" value="UBA_F100B_like"/>
    <property type="match status" value="1"/>
</dbReference>
<evidence type="ECO:0000256" key="2">
    <source>
        <dbReference type="SAM" id="MobiDB-lite"/>
    </source>
</evidence>
<gene>
    <name evidence="5" type="primary">LOC102841948</name>
</gene>
<evidence type="ECO:0000256" key="1">
    <source>
        <dbReference type="ARBA" id="ARBA00006090"/>
    </source>
</evidence>
<feature type="compositionally biased region" description="Low complexity" evidence="2">
    <location>
        <begin position="371"/>
        <end position="385"/>
    </location>
</feature>
<dbReference type="InterPro" id="IPR009060">
    <property type="entry name" value="UBA-like_sf"/>
</dbReference>
<feature type="compositionally biased region" description="Pro residues" evidence="2">
    <location>
        <begin position="357"/>
        <end position="370"/>
    </location>
</feature>
<dbReference type="PANTHER" id="PTHR31993:SF5">
    <property type="entry name" value="UBA-LIKE DOMAIN-CONTAINING PROTEIN 1"/>
    <property type="match status" value="1"/>
</dbReference>
<name>A0A9B0U0W7_CHRAS</name>
<dbReference type="InterPro" id="IPR054109">
    <property type="entry name" value="UBA_8"/>
</dbReference>